<protein>
    <submittedName>
        <fullName evidence="2">Uncharacterized protein</fullName>
    </submittedName>
</protein>
<reference evidence="2" key="1">
    <citation type="submission" date="2022-07" db="EMBL/GenBank/DDBJ databases">
        <title>Characterization of the Novel Bacterium Alteromonas immobilis LMIT006 and Alteromonas gregis LMIT007.</title>
        <authorList>
            <person name="Lin X."/>
        </authorList>
    </citation>
    <scope>NUCLEOTIDE SEQUENCE</scope>
    <source>
        <strain evidence="2">LMIT007</strain>
    </source>
</reference>
<feature type="transmembrane region" description="Helical" evidence="1">
    <location>
        <begin position="7"/>
        <end position="27"/>
    </location>
</feature>
<proteinExistence type="predicted"/>
<dbReference type="AlphaFoldDB" id="A0AA41WWZ7"/>
<keyword evidence="3" id="KW-1185">Reference proteome</keyword>
<evidence type="ECO:0000256" key="1">
    <source>
        <dbReference type="SAM" id="Phobius"/>
    </source>
</evidence>
<comment type="caution">
    <text evidence="2">The sequence shown here is derived from an EMBL/GenBank/DDBJ whole genome shotgun (WGS) entry which is preliminary data.</text>
</comment>
<feature type="transmembrane region" description="Helical" evidence="1">
    <location>
        <begin position="87"/>
        <end position="111"/>
    </location>
</feature>
<dbReference type="Proteomes" id="UP001165413">
    <property type="component" value="Unassembled WGS sequence"/>
</dbReference>
<sequence length="131" mass="15066">MRRLTLLISFATSASYAFVAFLVWYLYDQTLFHNHYMVISLLTLIPLILPSYKVHDVLVTLYLSGLLANLLLLVSEKISLVVTTDTFLIFISFFGISSLLYIVNWCISTIYPSKTLENRRQKESHTLKSLP</sequence>
<feature type="transmembrane region" description="Helical" evidence="1">
    <location>
        <begin position="57"/>
        <end position="75"/>
    </location>
</feature>
<evidence type="ECO:0000313" key="3">
    <source>
        <dbReference type="Proteomes" id="UP001165413"/>
    </source>
</evidence>
<feature type="transmembrane region" description="Helical" evidence="1">
    <location>
        <begin position="33"/>
        <end position="50"/>
    </location>
</feature>
<evidence type="ECO:0000313" key="2">
    <source>
        <dbReference type="EMBL" id="MCP3428074.1"/>
    </source>
</evidence>
<keyword evidence="1" id="KW-0812">Transmembrane</keyword>
<keyword evidence="1" id="KW-0472">Membrane</keyword>
<name>A0AA41WWZ7_9ALTE</name>
<dbReference type="RefSeq" id="WP_254099077.1">
    <property type="nucleotide sequence ID" value="NZ_JANATA010000004.1"/>
</dbReference>
<dbReference type="EMBL" id="JANATA010000004">
    <property type="protein sequence ID" value="MCP3428074.1"/>
    <property type="molecule type" value="Genomic_DNA"/>
</dbReference>
<accession>A0AA41WWZ7</accession>
<keyword evidence="1" id="KW-1133">Transmembrane helix</keyword>
<gene>
    <name evidence="2" type="ORF">NLF92_03825</name>
</gene>
<organism evidence="2 3">
    <name type="scientific">Opacimonas viscosa</name>
    <dbReference type="NCBI Taxonomy" id="2961944"/>
    <lineage>
        <taxon>Bacteria</taxon>
        <taxon>Pseudomonadati</taxon>
        <taxon>Pseudomonadota</taxon>
        <taxon>Gammaproteobacteria</taxon>
        <taxon>Alteromonadales</taxon>
        <taxon>Alteromonadaceae</taxon>
        <taxon>Opacimonas</taxon>
    </lineage>
</organism>